<dbReference type="InterPro" id="IPR006094">
    <property type="entry name" value="Oxid_FAD_bind_N"/>
</dbReference>
<evidence type="ECO:0000313" key="6">
    <source>
        <dbReference type="EMBL" id="KFI30716.1"/>
    </source>
</evidence>
<dbReference type="Pfam" id="PF01565">
    <property type="entry name" value="FAD_binding_4"/>
    <property type="match status" value="1"/>
</dbReference>
<dbReference type="FunFam" id="1.10.45.10:FF:000001">
    <property type="entry name" value="D-lactate dehydrogenase mitochondrial"/>
    <property type="match status" value="1"/>
</dbReference>
<dbReference type="SUPFAM" id="SSF55103">
    <property type="entry name" value="FAD-linked oxidases, C-terminal domain"/>
    <property type="match status" value="1"/>
</dbReference>
<dbReference type="Gene3D" id="3.30.465.10">
    <property type="match status" value="1"/>
</dbReference>
<comment type="caution">
    <text evidence="6">The sequence shown here is derived from an EMBL/GenBank/DDBJ whole genome shotgun (WGS) entry which is preliminary data.</text>
</comment>
<evidence type="ECO:0000313" key="7">
    <source>
        <dbReference type="Proteomes" id="UP000028824"/>
    </source>
</evidence>
<dbReference type="RefSeq" id="WP_036633790.1">
    <property type="nucleotide sequence ID" value="NZ_JFZB01000001.1"/>
</dbReference>
<evidence type="ECO:0000256" key="1">
    <source>
        <dbReference type="ARBA" id="ARBA00001974"/>
    </source>
</evidence>
<dbReference type="InterPro" id="IPR051264">
    <property type="entry name" value="FAD-oxidored/transferase_4"/>
</dbReference>
<sequence>MTLIEQLRAIVGDANVLSGTDTAGWGEEWTGYYHWSPLAVVRPASTEEVSRVMQLASATGTAVVPVGGNTSLNGGTKAEGALMLSLARMNRVREVNPATQTVTAEAGVILQTLRDLADENGLVFPLTFGAQGSAMVGGFLSTNAGGSNVLRYGNTRMLCLGIEAVLADGRVMNTLSALRKDNTGYDLRDLLIGAEGTLGIITAAVFKLAPRPVAYATALMSMHSLGAALRLLNRIQAGTGGAVEAFEYMPHNYMLRLAELRPDLASPIAPGEVNIFVEAATTVPGEDPTERLQTLLAGAMEAGDVADAVIATSEQQRRRLWQMREAAAEITFTDPLVIDTDVALPLDRLQTFLDNMAARLGGIDPKAWTLVVAHLGDGNIHYSVYPGGPDEAVRAAIRAAIAEEAVMLGGTFSAEHGVGLSKLPEMAAHKDPVALQVMRSIKRALDPQGILNPGKVLPAGD</sequence>
<dbReference type="OrthoDB" id="9811557at2"/>
<dbReference type="InterPro" id="IPR036318">
    <property type="entry name" value="FAD-bd_PCMH-like_sf"/>
</dbReference>
<evidence type="ECO:0000256" key="4">
    <source>
        <dbReference type="ARBA" id="ARBA00022827"/>
    </source>
</evidence>
<evidence type="ECO:0000256" key="3">
    <source>
        <dbReference type="ARBA" id="ARBA00022630"/>
    </source>
</evidence>
<dbReference type="InterPro" id="IPR016169">
    <property type="entry name" value="FAD-bd_PCMH_sub2"/>
</dbReference>
<dbReference type="Gene3D" id="1.10.45.10">
    <property type="entry name" value="Vanillyl-alcohol Oxidase, Chain A, domain 4"/>
    <property type="match status" value="1"/>
</dbReference>
<accession>A0A086Y8W6</accession>
<dbReference type="Gene3D" id="3.30.70.2190">
    <property type="match status" value="1"/>
</dbReference>
<dbReference type="GO" id="GO:0003824">
    <property type="term" value="F:catalytic activity"/>
    <property type="evidence" value="ECO:0007669"/>
    <property type="project" value="InterPro"/>
</dbReference>
<dbReference type="AlphaFoldDB" id="A0A086Y8W6"/>
<dbReference type="InterPro" id="IPR016164">
    <property type="entry name" value="FAD-linked_Oxase-like_C"/>
</dbReference>
<dbReference type="GO" id="GO:0022904">
    <property type="term" value="P:respiratory electron transport chain"/>
    <property type="evidence" value="ECO:0007669"/>
    <property type="project" value="TreeGrafter"/>
</dbReference>
<dbReference type="Proteomes" id="UP000028824">
    <property type="component" value="Unassembled WGS sequence"/>
</dbReference>
<dbReference type="PROSITE" id="PS51387">
    <property type="entry name" value="FAD_PCMH"/>
    <property type="match status" value="1"/>
</dbReference>
<dbReference type="InterPro" id="IPR004113">
    <property type="entry name" value="FAD-bd_oxidored_4_C"/>
</dbReference>
<keyword evidence="7" id="KW-1185">Reference proteome</keyword>
<dbReference type="InterPro" id="IPR016167">
    <property type="entry name" value="FAD-bd_PCMH_sub1"/>
</dbReference>
<dbReference type="EMBL" id="JFZB01000001">
    <property type="protein sequence ID" value="KFI30716.1"/>
    <property type="molecule type" value="Genomic_DNA"/>
</dbReference>
<feature type="domain" description="FAD-binding PCMH-type" evidence="5">
    <location>
        <begin position="33"/>
        <end position="211"/>
    </location>
</feature>
<keyword evidence="3" id="KW-0285">Flavoprotein</keyword>
<comment type="similarity">
    <text evidence="2">Belongs to the FAD-binding oxidoreductase/transferase type 4 family.</text>
</comment>
<protein>
    <submittedName>
        <fullName evidence="6">FAD-dependent oxidoreductase</fullName>
    </submittedName>
</protein>
<keyword evidence="4" id="KW-0274">FAD</keyword>
<dbReference type="Gene3D" id="3.30.43.10">
    <property type="entry name" value="Uridine Diphospho-n-acetylenolpyruvylglucosamine Reductase, domain 2"/>
    <property type="match status" value="1"/>
</dbReference>
<reference evidence="6 7" key="1">
    <citation type="submission" date="2014-03" db="EMBL/GenBank/DDBJ databases">
        <title>Genome of Paenirhodobacter enshiensis DW2-9.</title>
        <authorList>
            <person name="Wang D."/>
            <person name="Wang G."/>
        </authorList>
    </citation>
    <scope>NUCLEOTIDE SEQUENCE [LARGE SCALE GENOMIC DNA]</scope>
    <source>
        <strain evidence="6 7">DW2-9</strain>
    </source>
</reference>
<dbReference type="InterPro" id="IPR016171">
    <property type="entry name" value="Vanillyl_alc_oxidase_C-sub2"/>
</dbReference>
<comment type="cofactor">
    <cofactor evidence="1">
        <name>FAD</name>
        <dbReference type="ChEBI" id="CHEBI:57692"/>
    </cofactor>
</comment>
<name>A0A086Y8W6_9RHOB</name>
<dbReference type="PANTHER" id="PTHR43716">
    <property type="entry name" value="D-2-HYDROXYGLUTARATE DEHYDROGENASE, MITOCHONDRIAL"/>
    <property type="match status" value="1"/>
</dbReference>
<dbReference type="STRING" id="1105367.CG50_03105"/>
<evidence type="ECO:0000259" key="5">
    <source>
        <dbReference type="PROSITE" id="PS51387"/>
    </source>
</evidence>
<proteinExistence type="inferred from homology"/>
<dbReference type="SUPFAM" id="SSF56176">
    <property type="entry name" value="FAD-binding/transporter-associated domain-like"/>
    <property type="match status" value="1"/>
</dbReference>
<evidence type="ECO:0000256" key="2">
    <source>
        <dbReference type="ARBA" id="ARBA00008000"/>
    </source>
</evidence>
<gene>
    <name evidence="6" type="ORF">CG50_03105</name>
</gene>
<dbReference type="Gene3D" id="3.30.70.2740">
    <property type="match status" value="1"/>
</dbReference>
<dbReference type="InterPro" id="IPR016166">
    <property type="entry name" value="FAD-bd_PCMH"/>
</dbReference>
<dbReference type="Pfam" id="PF02913">
    <property type="entry name" value="FAD-oxidase_C"/>
    <property type="match status" value="1"/>
</dbReference>
<dbReference type="PANTHER" id="PTHR43716:SF2">
    <property type="entry name" value="BLL6224 PROTEIN"/>
    <property type="match status" value="1"/>
</dbReference>
<organism evidence="6 7">
    <name type="scientific">Paenirhodobacter enshiensis</name>
    <dbReference type="NCBI Taxonomy" id="1105367"/>
    <lineage>
        <taxon>Bacteria</taxon>
        <taxon>Pseudomonadati</taxon>
        <taxon>Pseudomonadota</taxon>
        <taxon>Alphaproteobacteria</taxon>
        <taxon>Rhodobacterales</taxon>
        <taxon>Rhodobacter group</taxon>
        <taxon>Paenirhodobacter</taxon>
    </lineage>
</organism>
<dbReference type="eggNOG" id="COG0277">
    <property type="taxonomic scope" value="Bacteria"/>
</dbReference>
<dbReference type="GO" id="GO:0071949">
    <property type="term" value="F:FAD binding"/>
    <property type="evidence" value="ECO:0007669"/>
    <property type="project" value="InterPro"/>
</dbReference>